<name>A0ACB9LSS2_BAUVA</name>
<accession>A0ACB9LSS2</accession>
<sequence length="439" mass="50245">MKMGSMNQFKDQSLSFTKKLLPYVIYSLLPIALLRLYFNPLPFLPSTETELPHSNSITITSHSSSSSPSAEKVRTLETHCDYFNGKWIRDKRGPLYNGTTCGTIKEGQNCISHGRPDMGYLYWRWKPSECHLPRFEPETFLQLLQNKHLAFVGDSMARNQLESLLCMLATASTPNLVYRNGEDNKFRRWHFPSHNVSVSVYWSPFLVEGIEKSNTGPNHNKLFLDHVDEKWAKDLDQMDMIVLSIGHWFLHPAVYFESGSALGCHYCPGLNHTEIGFYDVLRKALRTTLNSIIERRGRKGSGIDVIVTTFSPAHFEGEWDKAGACPKTKPYRNGEKEVEGMDADMRKTEIEEVEAAKTNAIAKGFKWSRLEALDVTKLALLRPDGHPGPYMHPFPFANGVQERVQNDCVHWCLPGPVDTWNEIFLQKIKKWKHQPRSEE</sequence>
<evidence type="ECO:0000313" key="1">
    <source>
        <dbReference type="EMBL" id="KAI4314308.1"/>
    </source>
</evidence>
<dbReference type="EMBL" id="CM039436">
    <property type="protein sequence ID" value="KAI4314308.1"/>
    <property type="molecule type" value="Genomic_DNA"/>
</dbReference>
<protein>
    <submittedName>
        <fullName evidence="1">Uncharacterized protein</fullName>
    </submittedName>
</protein>
<dbReference type="Proteomes" id="UP000828941">
    <property type="component" value="Chromosome 11"/>
</dbReference>
<evidence type="ECO:0000313" key="2">
    <source>
        <dbReference type="Proteomes" id="UP000828941"/>
    </source>
</evidence>
<organism evidence="1 2">
    <name type="scientific">Bauhinia variegata</name>
    <name type="common">Purple orchid tree</name>
    <name type="synonym">Phanera variegata</name>
    <dbReference type="NCBI Taxonomy" id="167791"/>
    <lineage>
        <taxon>Eukaryota</taxon>
        <taxon>Viridiplantae</taxon>
        <taxon>Streptophyta</taxon>
        <taxon>Embryophyta</taxon>
        <taxon>Tracheophyta</taxon>
        <taxon>Spermatophyta</taxon>
        <taxon>Magnoliopsida</taxon>
        <taxon>eudicotyledons</taxon>
        <taxon>Gunneridae</taxon>
        <taxon>Pentapetalae</taxon>
        <taxon>rosids</taxon>
        <taxon>fabids</taxon>
        <taxon>Fabales</taxon>
        <taxon>Fabaceae</taxon>
        <taxon>Cercidoideae</taxon>
        <taxon>Cercideae</taxon>
        <taxon>Bauhiniinae</taxon>
        <taxon>Bauhinia</taxon>
    </lineage>
</organism>
<keyword evidence="2" id="KW-1185">Reference proteome</keyword>
<proteinExistence type="predicted"/>
<reference evidence="1 2" key="1">
    <citation type="journal article" date="2022" name="DNA Res.">
        <title>Chromosomal-level genome assembly of the orchid tree Bauhinia variegata (Leguminosae; Cercidoideae) supports the allotetraploid origin hypothesis of Bauhinia.</title>
        <authorList>
            <person name="Zhong Y."/>
            <person name="Chen Y."/>
            <person name="Zheng D."/>
            <person name="Pang J."/>
            <person name="Liu Y."/>
            <person name="Luo S."/>
            <person name="Meng S."/>
            <person name="Qian L."/>
            <person name="Wei D."/>
            <person name="Dai S."/>
            <person name="Zhou R."/>
        </authorList>
    </citation>
    <scope>NUCLEOTIDE SEQUENCE [LARGE SCALE GENOMIC DNA]</scope>
    <source>
        <strain evidence="1">BV-YZ2020</strain>
    </source>
</reference>
<gene>
    <name evidence="1" type="ORF">L6164_027230</name>
</gene>
<comment type="caution">
    <text evidence="1">The sequence shown here is derived from an EMBL/GenBank/DDBJ whole genome shotgun (WGS) entry which is preliminary data.</text>
</comment>